<dbReference type="Pfam" id="PF02518">
    <property type="entry name" value="HATPase_c"/>
    <property type="match status" value="1"/>
</dbReference>
<keyword evidence="7" id="KW-0067">ATP-binding</keyword>
<evidence type="ECO:0000256" key="6">
    <source>
        <dbReference type="ARBA" id="ARBA00022777"/>
    </source>
</evidence>
<dbReference type="HOGENOM" id="CLU_320020_0_0_6"/>
<dbReference type="FunFam" id="3.30.565.10:FF:000010">
    <property type="entry name" value="Sensor histidine kinase RcsC"/>
    <property type="match status" value="1"/>
</dbReference>
<dbReference type="SMART" id="SM00387">
    <property type="entry name" value="HATPase_c"/>
    <property type="match status" value="1"/>
</dbReference>
<dbReference type="GO" id="GO:0005524">
    <property type="term" value="F:ATP binding"/>
    <property type="evidence" value="ECO:0007669"/>
    <property type="project" value="UniProtKB-KW"/>
</dbReference>
<dbReference type="eggNOG" id="COG0642">
    <property type="taxonomic scope" value="Bacteria"/>
</dbReference>
<dbReference type="FunFam" id="1.10.287.130:FF:000002">
    <property type="entry name" value="Two-component osmosensing histidine kinase"/>
    <property type="match status" value="1"/>
</dbReference>
<dbReference type="InterPro" id="IPR036890">
    <property type="entry name" value="HATPase_C_sf"/>
</dbReference>
<dbReference type="SMART" id="SM00448">
    <property type="entry name" value="REC"/>
    <property type="match status" value="2"/>
</dbReference>
<evidence type="ECO:0000313" key="17">
    <source>
        <dbReference type="Proteomes" id="UP000006062"/>
    </source>
</evidence>
<keyword evidence="5" id="KW-0547">Nucleotide-binding</keyword>
<gene>
    <name evidence="16" type="ordered locus">Thivi_0644</name>
</gene>
<dbReference type="PANTHER" id="PTHR45339">
    <property type="entry name" value="HYBRID SIGNAL TRANSDUCTION HISTIDINE KINASE J"/>
    <property type="match status" value="1"/>
</dbReference>
<dbReference type="eggNOG" id="COG0745">
    <property type="taxonomic scope" value="Bacteria"/>
</dbReference>
<accession>I3Y6T0</accession>
<dbReference type="PROSITE" id="PS50109">
    <property type="entry name" value="HIS_KIN"/>
    <property type="match status" value="1"/>
</dbReference>
<keyword evidence="6 16" id="KW-0418">Kinase</keyword>
<feature type="modified residue" description="4-aspartylphosphate" evidence="11">
    <location>
        <position position="677"/>
    </location>
</feature>
<dbReference type="PRINTS" id="PR00344">
    <property type="entry name" value="BCTRLSENSOR"/>
</dbReference>
<comment type="subunit">
    <text evidence="9">At low DSF concentrations, interacts with RpfF.</text>
</comment>
<evidence type="ECO:0000256" key="5">
    <source>
        <dbReference type="ARBA" id="ARBA00022741"/>
    </source>
</evidence>
<evidence type="ECO:0000313" key="16">
    <source>
        <dbReference type="EMBL" id="AFL72698.1"/>
    </source>
</evidence>
<dbReference type="InterPro" id="IPR036097">
    <property type="entry name" value="HisK_dim/P_sf"/>
</dbReference>
<evidence type="ECO:0000256" key="2">
    <source>
        <dbReference type="ARBA" id="ARBA00012438"/>
    </source>
</evidence>
<dbReference type="RefSeq" id="WP_014777193.1">
    <property type="nucleotide sequence ID" value="NC_018012.1"/>
</dbReference>
<evidence type="ECO:0000256" key="4">
    <source>
        <dbReference type="ARBA" id="ARBA00022679"/>
    </source>
</evidence>
<dbReference type="SUPFAM" id="SSF55874">
    <property type="entry name" value="ATPase domain of HSP90 chaperone/DNA topoisomerase II/histidine kinase"/>
    <property type="match status" value="1"/>
</dbReference>
<dbReference type="InterPro" id="IPR003661">
    <property type="entry name" value="HisK_dim/P_dom"/>
</dbReference>
<keyword evidence="12" id="KW-0175">Coiled coil</keyword>
<dbReference type="STRING" id="765911.Thivi_0644"/>
<dbReference type="CDD" id="cd17546">
    <property type="entry name" value="REC_hyHK_CKI1_RcsC-like"/>
    <property type="match status" value="2"/>
</dbReference>
<keyword evidence="8" id="KW-0902">Two-component regulatory system</keyword>
<feature type="transmembrane region" description="Helical" evidence="13">
    <location>
        <begin position="289"/>
        <end position="308"/>
    </location>
</feature>
<keyword evidence="17" id="KW-1185">Reference proteome</keyword>
<feature type="domain" description="Response regulatory" evidence="15">
    <location>
        <begin position="625"/>
        <end position="744"/>
    </location>
</feature>
<organism evidence="16 17">
    <name type="scientific">Thiocystis violascens (strain ATCC 17096 / DSM 198 / 6111)</name>
    <name type="common">Chromatium violascens</name>
    <dbReference type="NCBI Taxonomy" id="765911"/>
    <lineage>
        <taxon>Bacteria</taxon>
        <taxon>Pseudomonadati</taxon>
        <taxon>Pseudomonadota</taxon>
        <taxon>Gammaproteobacteria</taxon>
        <taxon>Chromatiales</taxon>
        <taxon>Chromatiaceae</taxon>
        <taxon>Thiocystis</taxon>
    </lineage>
</organism>
<dbReference type="GO" id="GO:0000155">
    <property type="term" value="F:phosphorelay sensor kinase activity"/>
    <property type="evidence" value="ECO:0007669"/>
    <property type="project" value="InterPro"/>
</dbReference>
<keyword evidence="3 11" id="KW-0597">Phosphoprotein</keyword>
<dbReference type="SMART" id="SM00388">
    <property type="entry name" value="HisKA"/>
    <property type="match status" value="1"/>
</dbReference>
<keyword evidence="13" id="KW-0472">Membrane</keyword>
<keyword evidence="13" id="KW-0812">Transmembrane</keyword>
<dbReference type="PROSITE" id="PS50110">
    <property type="entry name" value="RESPONSE_REGULATORY"/>
    <property type="match status" value="2"/>
</dbReference>
<dbReference type="Pfam" id="PF00512">
    <property type="entry name" value="HisKA"/>
    <property type="match status" value="1"/>
</dbReference>
<proteinExistence type="predicted"/>
<feature type="domain" description="Response regulatory" evidence="15">
    <location>
        <begin position="772"/>
        <end position="892"/>
    </location>
</feature>
<dbReference type="InterPro" id="IPR011006">
    <property type="entry name" value="CheY-like_superfamily"/>
</dbReference>
<sequence>MTLLGRLAPRWPLILAAIFCVYTFILLWNVHTSQSLLRSAADARLVADSQRRAAAIGDFIAARRDGIAELAEHQDLEAYLINRALGMSLQYGLNANLDAIEQRFRQKVAQKTLRGAPIYSRILYLDEHGEVLADLNPSAPPVILPSGFETAVKVLIDSEHSQIVTSSPVFHKGVYSGVVVAVGDLKQLAWLLISSGTDDQEDVPYQELLLSADGQDITAPGSRLTLGRDVARMLARLPENTLAPVSTLTKTSATLTDKLALRTVVAETPLSLVTLIAEDSVYGHISSRLFLSSLSAVPFILLFAAIAIDRLRRRALQLQAEYAESDRLRDEFQRHNQVLSAEIARREALESELRDNANRLEQMAAELQASVLRAEDASRAKSDFMATMSHEIRTPMNGIIGMTELTLDTELTDEQRDCLNIVRMSADGLLTIINDILDFSKIEAGKLNVESIDFDLHRLINEVMKTLAVKADEKHLELLCEIDSKVPRAVFGDPGRLRQILTNLLNNAIKFTETGEVALRVVLQETVVDRLNLHFALRDTGIGIPPEHQARIFEAFSQQDTSTTRRFGGTGLGLTISRRLAELMGGRIWVDSRPGEGSTFHVVLWLGLSTREALSPPPQDLRDKRVLLVDDNATNRRVLGKLVVQWEMRLTEAADGREALQVLEANASTPFDVLLIDYHMPRMDGFELAAALKQDARFRDLKLIMLSSASVRGLGMRCRELGIDAFLTKPVARHELLKAIHALLGRTDRQPDPAPLITRHLLREGDGPTALKILLAEDNAVNQKLMLMVLSKWGHEATLAQNGQEAVDWSARAPFDLILMDMQMPVMGGLEATRRIRDREATAPTPSRIPIYALTAAALPEERAAGLAAGLDGYLTKPLNKKELQDLLSEAISWKVHTKPTQVEIAP</sequence>
<dbReference type="Pfam" id="PF00072">
    <property type="entry name" value="Response_reg"/>
    <property type="match status" value="2"/>
</dbReference>
<dbReference type="OrthoDB" id="5563233at2"/>
<evidence type="ECO:0000259" key="15">
    <source>
        <dbReference type="PROSITE" id="PS50110"/>
    </source>
</evidence>
<dbReference type="SUPFAM" id="SSF52172">
    <property type="entry name" value="CheY-like"/>
    <property type="match status" value="2"/>
</dbReference>
<feature type="modified residue" description="4-aspartylphosphate" evidence="11">
    <location>
        <position position="821"/>
    </location>
</feature>
<keyword evidence="4" id="KW-0808">Transferase</keyword>
<comment type="catalytic activity">
    <reaction evidence="1">
        <text>ATP + protein L-histidine = ADP + protein N-phospho-L-histidine.</text>
        <dbReference type="EC" id="2.7.13.3"/>
    </reaction>
</comment>
<evidence type="ECO:0000256" key="11">
    <source>
        <dbReference type="PROSITE-ProRule" id="PRU00169"/>
    </source>
</evidence>
<protein>
    <recommendedName>
        <fullName evidence="10">Sensory/regulatory protein RpfC</fullName>
        <ecNumber evidence="2">2.7.13.3</ecNumber>
    </recommendedName>
</protein>
<evidence type="ECO:0000256" key="10">
    <source>
        <dbReference type="ARBA" id="ARBA00068150"/>
    </source>
</evidence>
<evidence type="ECO:0000256" key="8">
    <source>
        <dbReference type="ARBA" id="ARBA00023012"/>
    </source>
</evidence>
<dbReference type="InterPro" id="IPR003594">
    <property type="entry name" value="HATPase_dom"/>
</dbReference>
<feature type="domain" description="Histidine kinase" evidence="14">
    <location>
        <begin position="387"/>
        <end position="608"/>
    </location>
</feature>
<evidence type="ECO:0000256" key="3">
    <source>
        <dbReference type="ARBA" id="ARBA00022553"/>
    </source>
</evidence>
<dbReference type="PANTHER" id="PTHR45339:SF1">
    <property type="entry name" value="HYBRID SIGNAL TRANSDUCTION HISTIDINE KINASE J"/>
    <property type="match status" value="1"/>
</dbReference>
<dbReference type="InterPro" id="IPR004358">
    <property type="entry name" value="Sig_transdc_His_kin-like_C"/>
</dbReference>
<dbReference type="EMBL" id="CP003154">
    <property type="protein sequence ID" value="AFL72698.1"/>
    <property type="molecule type" value="Genomic_DNA"/>
</dbReference>
<dbReference type="Proteomes" id="UP000006062">
    <property type="component" value="Chromosome"/>
</dbReference>
<dbReference type="InterPro" id="IPR001789">
    <property type="entry name" value="Sig_transdc_resp-reg_receiver"/>
</dbReference>
<feature type="coiled-coil region" evidence="12">
    <location>
        <begin position="308"/>
        <end position="377"/>
    </location>
</feature>
<evidence type="ECO:0000256" key="1">
    <source>
        <dbReference type="ARBA" id="ARBA00000085"/>
    </source>
</evidence>
<dbReference type="AlphaFoldDB" id="I3Y6T0"/>
<dbReference type="eggNOG" id="COG0784">
    <property type="taxonomic scope" value="Bacteria"/>
</dbReference>
<name>I3Y6T0_THIV6</name>
<dbReference type="SUPFAM" id="SSF47384">
    <property type="entry name" value="Homodimeric domain of signal transducing histidine kinase"/>
    <property type="match status" value="1"/>
</dbReference>
<evidence type="ECO:0000256" key="12">
    <source>
        <dbReference type="SAM" id="Coils"/>
    </source>
</evidence>
<evidence type="ECO:0000256" key="7">
    <source>
        <dbReference type="ARBA" id="ARBA00022840"/>
    </source>
</evidence>
<dbReference type="Gene3D" id="3.40.50.2300">
    <property type="match status" value="2"/>
</dbReference>
<evidence type="ECO:0000256" key="9">
    <source>
        <dbReference type="ARBA" id="ARBA00064003"/>
    </source>
</evidence>
<dbReference type="Gene3D" id="1.10.287.130">
    <property type="match status" value="1"/>
</dbReference>
<feature type="transmembrane region" description="Helical" evidence="13">
    <location>
        <begin position="12"/>
        <end position="30"/>
    </location>
</feature>
<dbReference type="CDD" id="cd16922">
    <property type="entry name" value="HATPase_EvgS-ArcB-TorS-like"/>
    <property type="match status" value="1"/>
</dbReference>
<dbReference type="KEGG" id="tvi:Thivi_0644"/>
<evidence type="ECO:0000259" key="14">
    <source>
        <dbReference type="PROSITE" id="PS50109"/>
    </source>
</evidence>
<dbReference type="EC" id="2.7.13.3" evidence="2"/>
<evidence type="ECO:0000256" key="13">
    <source>
        <dbReference type="SAM" id="Phobius"/>
    </source>
</evidence>
<dbReference type="CDD" id="cd00082">
    <property type="entry name" value="HisKA"/>
    <property type="match status" value="1"/>
</dbReference>
<dbReference type="Gene3D" id="3.30.565.10">
    <property type="entry name" value="Histidine kinase-like ATPase, C-terminal domain"/>
    <property type="match status" value="1"/>
</dbReference>
<dbReference type="InterPro" id="IPR005467">
    <property type="entry name" value="His_kinase_dom"/>
</dbReference>
<reference evidence="16 17" key="1">
    <citation type="submission" date="2012-06" db="EMBL/GenBank/DDBJ databases">
        <title>Complete sequence of Thiocystis violascens DSM 198.</title>
        <authorList>
            <consortium name="US DOE Joint Genome Institute"/>
            <person name="Lucas S."/>
            <person name="Han J."/>
            <person name="Lapidus A."/>
            <person name="Cheng J.-F."/>
            <person name="Goodwin L."/>
            <person name="Pitluck S."/>
            <person name="Peters L."/>
            <person name="Ovchinnikova G."/>
            <person name="Teshima H."/>
            <person name="Detter J.C."/>
            <person name="Han C."/>
            <person name="Tapia R."/>
            <person name="Land M."/>
            <person name="Hauser L."/>
            <person name="Kyrpides N."/>
            <person name="Ivanova N."/>
            <person name="Pagani I."/>
            <person name="Vogl K."/>
            <person name="Liu Z."/>
            <person name="Frigaard N.-U."/>
            <person name="Bryant D."/>
            <person name="Woyke T."/>
        </authorList>
    </citation>
    <scope>NUCLEOTIDE SEQUENCE [LARGE SCALE GENOMIC DNA]</scope>
    <source>
        <strain evidence="17">ATCC 17096 / DSM 198 / 6111</strain>
    </source>
</reference>
<keyword evidence="13" id="KW-1133">Transmembrane helix</keyword>